<reference evidence="2" key="1">
    <citation type="submission" date="2022-11" db="UniProtKB">
        <authorList>
            <consortium name="WormBaseParasite"/>
        </authorList>
    </citation>
    <scope>IDENTIFICATION</scope>
</reference>
<evidence type="ECO:0000313" key="2">
    <source>
        <dbReference type="WBParaSite" id="ES5_v2.g21867.t1"/>
    </source>
</evidence>
<protein>
    <submittedName>
        <fullName evidence="2">BTB domain-containing protein</fullName>
    </submittedName>
</protein>
<sequence>MIQYPFFREWIVSKDYLKALKRSTNNILCVKSAKFTVINAPDIQYSLNIYPNGPKDEYRGQTWIYLNLNIGKEMKVIAEYSIYIKSANYFRKICVSLKDGSRHGASCCTVKELFDPSKHFIVDGNLTVTVAGSFKIKESNLEFLKSSSKNFGDLWDIGFEDFTIIVNKKEIKAHKNVLAAHSAVFNAMFNSGMKEAIENQVEIPDFSFEVVEKAIKLCYHQKLVSDISIEKSFSLLQFADKYNMAALQVTST</sequence>
<organism evidence="1 2">
    <name type="scientific">Panagrolaimus sp. ES5</name>
    <dbReference type="NCBI Taxonomy" id="591445"/>
    <lineage>
        <taxon>Eukaryota</taxon>
        <taxon>Metazoa</taxon>
        <taxon>Ecdysozoa</taxon>
        <taxon>Nematoda</taxon>
        <taxon>Chromadorea</taxon>
        <taxon>Rhabditida</taxon>
        <taxon>Tylenchina</taxon>
        <taxon>Panagrolaimomorpha</taxon>
        <taxon>Panagrolaimoidea</taxon>
        <taxon>Panagrolaimidae</taxon>
        <taxon>Panagrolaimus</taxon>
    </lineage>
</organism>
<dbReference type="Proteomes" id="UP000887579">
    <property type="component" value="Unplaced"/>
</dbReference>
<proteinExistence type="predicted"/>
<dbReference type="WBParaSite" id="ES5_v2.g21867.t1">
    <property type="protein sequence ID" value="ES5_v2.g21867.t1"/>
    <property type="gene ID" value="ES5_v2.g21867"/>
</dbReference>
<evidence type="ECO:0000313" key="1">
    <source>
        <dbReference type="Proteomes" id="UP000887579"/>
    </source>
</evidence>
<name>A0AC34FYA3_9BILA</name>
<accession>A0AC34FYA3</accession>